<keyword evidence="5 10" id="KW-0472">Membrane</keyword>
<dbReference type="InterPro" id="IPR003691">
    <property type="entry name" value="FluC"/>
</dbReference>
<organism evidence="11 12">
    <name type="scientific">Sinosporangium siamense</name>
    <dbReference type="NCBI Taxonomy" id="1367973"/>
    <lineage>
        <taxon>Bacteria</taxon>
        <taxon>Bacillati</taxon>
        <taxon>Actinomycetota</taxon>
        <taxon>Actinomycetes</taxon>
        <taxon>Streptosporangiales</taxon>
        <taxon>Streptosporangiaceae</taxon>
        <taxon>Sinosporangium</taxon>
    </lineage>
</organism>
<comment type="subcellular location">
    <subcellularLocation>
        <location evidence="1 10">Cell membrane</location>
        <topology evidence="1 10">Multi-pass membrane protein</topology>
    </subcellularLocation>
</comment>
<comment type="similarity">
    <text evidence="7 10">Belongs to the fluoride channel Fluc/FEX (TC 1.A.43) family.</text>
</comment>
<dbReference type="AlphaFoldDB" id="A0A919RJ21"/>
<dbReference type="GO" id="GO:0005886">
    <property type="term" value="C:plasma membrane"/>
    <property type="evidence" value="ECO:0007669"/>
    <property type="project" value="UniProtKB-SubCell"/>
</dbReference>
<evidence type="ECO:0000313" key="12">
    <source>
        <dbReference type="Proteomes" id="UP000606172"/>
    </source>
</evidence>
<sequence length="116" mass="11526">MTLLLIALGAAVGAPLRYLIDRAIASPHPWGTFTANMAGSAVLGFLAAFPASPGVMALAGSGFCGALTTYSTFGFETLRLVENGMTRAALLNACGSVAAGLVAAYGGALAAYGVAR</sequence>
<dbReference type="Pfam" id="PF02537">
    <property type="entry name" value="CRCB"/>
    <property type="match status" value="1"/>
</dbReference>
<keyword evidence="3 10" id="KW-0812">Transmembrane</keyword>
<proteinExistence type="inferred from homology"/>
<dbReference type="PANTHER" id="PTHR28259">
    <property type="entry name" value="FLUORIDE EXPORT PROTEIN 1-RELATED"/>
    <property type="match status" value="1"/>
</dbReference>
<dbReference type="Proteomes" id="UP000606172">
    <property type="component" value="Unassembled WGS sequence"/>
</dbReference>
<feature type="binding site" evidence="10">
    <location>
        <position position="68"/>
    </location>
    <ligand>
        <name>Na(+)</name>
        <dbReference type="ChEBI" id="CHEBI:29101"/>
        <note>structural</note>
    </ligand>
</feature>
<evidence type="ECO:0000256" key="8">
    <source>
        <dbReference type="ARBA" id="ARBA00035585"/>
    </source>
</evidence>
<evidence type="ECO:0000256" key="5">
    <source>
        <dbReference type="ARBA" id="ARBA00023136"/>
    </source>
</evidence>
<keyword evidence="10" id="KW-0406">Ion transport</keyword>
<comment type="caution">
    <text evidence="11">The sequence shown here is derived from an EMBL/GenBank/DDBJ whole genome shotgun (WGS) entry which is preliminary data.</text>
</comment>
<dbReference type="GO" id="GO:0140114">
    <property type="term" value="P:cellular detoxification of fluoride"/>
    <property type="evidence" value="ECO:0007669"/>
    <property type="project" value="UniProtKB-UniRule"/>
</dbReference>
<dbReference type="HAMAP" id="MF_00454">
    <property type="entry name" value="FluC"/>
    <property type="match status" value="1"/>
</dbReference>
<evidence type="ECO:0000256" key="1">
    <source>
        <dbReference type="ARBA" id="ARBA00004651"/>
    </source>
</evidence>
<feature type="transmembrane region" description="Helical" evidence="10">
    <location>
        <begin position="89"/>
        <end position="115"/>
    </location>
</feature>
<comment type="caution">
    <text evidence="10">Lacks conserved residue(s) required for the propagation of feature annotation.</text>
</comment>
<reference evidence="11" key="1">
    <citation type="submission" date="2021-01" db="EMBL/GenBank/DDBJ databases">
        <title>Whole genome shotgun sequence of Sinosporangium siamense NBRC 109515.</title>
        <authorList>
            <person name="Komaki H."/>
            <person name="Tamura T."/>
        </authorList>
    </citation>
    <scope>NUCLEOTIDE SEQUENCE</scope>
    <source>
        <strain evidence="11">NBRC 109515</strain>
    </source>
</reference>
<keyword evidence="10" id="KW-0479">Metal-binding</keyword>
<comment type="catalytic activity">
    <reaction evidence="8">
        <text>fluoride(in) = fluoride(out)</text>
        <dbReference type="Rhea" id="RHEA:76159"/>
        <dbReference type="ChEBI" id="CHEBI:17051"/>
    </reaction>
    <physiologicalReaction direction="left-to-right" evidence="8">
        <dbReference type="Rhea" id="RHEA:76160"/>
    </physiologicalReaction>
</comment>
<evidence type="ECO:0000256" key="10">
    <source>
        <dbReference type="HAMAP-Rule" id="MF_00454"/>
    </source>
</evidence>
<protein>
    <recommendedName>
        <fullName evidence="10">Fluoride-specific ion channel FluC</fullName>
    </recommendedName>
</protein>
<dbReference type="EMBL" id="BOOW01000030">
    <property type="protein sequence ID" value="GII94723.1"/>
    <property type="molecule type" value="Genomic_DNA"/>
</dbReference>
<evidence type="ECO:0000313" key="11">
    <source>
        <dbReference type="EMBL" id="GII94723.1"/>
    </source>
</evidence>
<keyword evidence="12" id="KW-1185">Reference proteome</keyword>
<keyword evidence="10" id="KW-0813">Transport</keyword>
<gene>
    <name evidence="11" type="primary">crcB2</name>
    <name evidence="10" type="synonym">crcB</name>
    <name evidence="10" type="synonym">fluC</name>
    <name evidence="11" type="ORF">Ssi02_49540</name>
</gene>
<evidence type="ECO:0000256" key="4">
    <source>
        <dbReference type="ARBA" id="ARBA00022989"/>
    </source>
</evidence>
<evidence type="ECO:0000256" key="9">
    <source>
        <dbReference type="ARBA" id="ARBA00049940"/>
    </source>
</evidence>
<accession>A0A919RJ21</accession>
<keyword evidence="4 10" id="KW-1133">Transmembrane helix</keyword>
<evidence type="ECO:0000256" key="6">
    <source>
        <dbReference type="ARBA" id="ARBA00023303"/>
    </source>
</evidence>
<keyword evidence="6 10" id="KW-0407">Ion channel</keyword>
<feature type="binding site" evidence="10">
    <location>
        <position position="65"/>
    </location>
    <ligand>
        <name>Na(+)</name>
        <dbReference type="ChEBI" id="CHEBI:29101"/>
        <note>structural</note>
    </ligand>
</feature>
<name>A0A919RJ21_9ACTN</name>
<dbReference type="GO" id="GO:0062054">
    <property type="term" value="F:fluoride channel activity"/>
    <property type="evidence" value="ECO:0007669"/>
    <property type="project" value="UniProtKB-UniRule"/>
</dbReference>
<keyword evidence="10" id="KW-0915">Sodium</keyword>
<evidence type="ECO:0000256" key="3">
    <source>
        <dbReference type="ARBA" id="ARBA00022692"/>
    </source>
</evidence>
<comment type="activity regulation">
    <text evidence="10">Na(+) is not transported, but it plays an essential structural role and its presence is essential for fluoride channel function.</text>
</comment>
<keyword evidence="2 10" id="KW-1003">Cell membrane</keyword>
<dbReference type="PANTHER" id="PTHR28259:SF1">
    <property type="entry name" value="FLUORIDE EXPORT PROTEIN 1-RELATED"/>
    <property type="match status" value="1"/>
</dbReference>
<evidence type="ECO:0000256" key="7">
    <source>
        <dbReference type="ARBA" id="ARBA00035120"/>
    </source>
</evidence>
<dbReference type="GO" id="GO:0046872">
    <property type="term" value="F:metal ion binding"/>
    <property type="evidence" value="ECO:0007669"/>
    <property type="project" value="UniProtKB-KW"/>
</dbReference>
<feature type="transmembrane region" description="Helical" evidence="10">
    <location>
        <begin position="41"/>
        <end position="68"/>
    </location>
</feature>
<comment type="function">
    <text evidence="9 10">Fluoride-specific ion channel. Important for reducing fluoride concentration in the cell, thus reducing its toxicity.</text>
</comment>
<dbReference type="RefSeq" id="WP_204029484.1">
    <property type="nucleotide sequence ID" value="NZ_BOOW01000030.1"/>
</dbReference>
<evidence type="ECO:0000256" key="2">
    <source>
        <dbReference type="ARBA" id="ARBA00022475"/>
    </source>
</evidence>